<dbReference type="GO" id="GO:0031995">
    <property type="term" value="F:insulin-like growth factor II binding"/>
    <property type="evidence" value="ECO:0007669"/>
    <property type="project" value="TreeGrafter"/>
</dbReference>
<accession>A0A673HBB8</accession>
<dbReference type="GO" id="GO:0031994">
    <property type="term" value="F:insulin-like growth factor I binding"/>
    <property type="evidence" value="ECO:0007669"/>
    <property type="project" value="TreeGrafter"/>
</dbReference>
<dbReference type="Proteomes" id="UP000472270">
    <property type="component" value="Unassembled WGS sequence"/>
</dbReference>
<proteinExistence type="predicted"/>
<evidence type="ECO:0000256" key="6">
    <source>
        <dbReference type="ARBA" id="ARBA00023157"/>
    </source>
</evidence>
<dbReference type="FunFam" id="4.10.800.10:FF:000002">
    <property type="entry name" value="Insulin-like growth factor-binding protein 2"/>
    <property type="match status" value="1"/>
</dbReference>
<feature type="region of interest" description="Disordered" evidence="9">
    <location>
        <begin position="280"/>
        <end position="307"/>
    </location>
</feature>
<evidence type="ECO:0000256" key="4">
    <source>
        <dbReference type="ARBA" id="ARBA00022604"/>
    </source>
</evidence>
<gene>
    <name evidence="12" type="primary">LOC107719878</name>
</gene>
<evidence type="ECO:0000313" key="13">
    <source>
        <dbReference type="Proteomes" id="UP000472270"/>
    </source>
</evidence>
<keyword evidence="3" id="KW-0964">Secreted</keyword>
<dbReference type="InterPro" id="IPR012210">
    <property type="entry name" value="IGFBP-2"/>
</dbReference>
<dbReference type="InterPro" id="IPR017891">
    <property type="entry name" value="Insulin_GF-bd_Cys-rich_CS"/>
</dbReference>
<name>A0A673HBB8_9TELE</name>
<dbReference type="InterPro" id="IPR000867">
    <property type="entry name" value="IGFBP-like"/>
</dbReference>
<feature type="domain" description="IGFBP N-terminal" evidence="11">
    <location>
        <begin position="60"/>
        <end position="140"/>
    </location>
</feature>
<dbReference type="GO" id="GO:0048640">
    <property type="term" value="P:negative regulation of developmental growth"/>
    <property type="evidence" value="ECO:0007669"/>
    <property type="project" value="UniProtKB-ARBA"/>
</dbReference>
<dbReference type="PROSITE" id="PS51323">
    <property type="entry name" value="IGFBP_N_2"/>
    <property type="match status" value="1"/>
</dbReference>
<evidence type="ECO:0000259" key="11">
    <source>
        <dbReference type="PROSITE" id="PS51323"/>
    </source>
</evidence>
<sequence>MTANRTQQSSPANLTCPKRTFTFPPEVACRIPTSVRLKDNGMFPALLCSLLLLHGSLGEIVFRCPSCTAERQAACPKLTTSCEIVREPGCGCCPVCARQKGELCGVYTPRCGSGLRCYPSANSELQLDQLIQGLGRCENKVVLEPTMTNQESEHSGELNGTRSPPVKKPGKENNYQHIKEIAVKQHLSNKRTRMYSPQDDPKTPHPRQSQCQQELDRVLENISRMSFHDNKGPLENLYDLKFPNCDKTGQYNLKQCNMSSHGQRGECWCVNPYTGVQIPSSPKVRGDPNCSQYYGGPELEPPTSEQK</sequence>
<dbReference type="CDD" id="cd00191">
    <property type="entry name" value="TY"/>
    <property type="match status" value="1"/>
</dbReference>
<dbReference type="Gene3D" id="4.10.800.10">
    <property type="entry name" value="Thyroglobulin type-1"/>
    <property type="match status" value="1"/>
</dbReference>
<comment type="subcellular location">
    <subcellularLocation>
        <location evidence="2">Secreted</location>
    </subcellularLocation>
</comment>
<dbReference type="GO" id="GO:0001525">
    <property type="term" value="P:angiogenesis"/>
    <property type="evidence" value="ECO:0007669"/>
    <property type="project" value="UniProtKB-ARBA"/>
</dbReference>
<keyword evidence="4" id="KW-0341">Growth regulation</keyword>
<evidence type="ECO:0000256" key="5">
    <source>
        <dbReference type="ARBA" id="ARBA00022729"/>
    </source>
</evidence>
<dbReference type="SMART" id="SM00211">
    <property type="entry name" value="TY"/>
    <property type="match status" value="1"/>
</dbReference>
<dbReference type="SMART" id="SM00121">
    <property type="entry name" value="IB"/>
    <property type="match status" value="1"/>
</dbReference>
<evidence type="ECO:0000256" key="7">
    <source>
        <dbReference type="ARBA" id="ARBA00023183"/>
    </source>
</evidence>
<evidence type="ECO:0000256" key="3">
    <source>
        <dbReference type="ARBA" id="ARBA00022525"/>
    </source>
</evidence>
<evidence type="ECO:0000313" key="12">
    <source>
        <dbReference type="Ensembl" id="ENSSRHP00000023459.1"/>
    </source>
</evidence>
<protein>
    <submittedName>
        <fullName evidence="12">Insulin-like growth factor-binding protein 2-B</fullName>
    </submittedName>
</protein>
<dbReference type="SUPFAM" id="SSF57184">
    <property type="entry name" value="Growth factor receptor domain"/>
    <property type="match status" value="1"/>
</dbReference>
<evidence type="ECO:0000256" key="8">
    <source>
        <dbReference type="PROSITE-ProRule" id="PRU00500"/>
    </source>
</evidence>
<keyword evidence="13" id="KW-1185">Reference proteome</keyword>
<evidence type="ECO:0000256" key="9">
    <source>
        <dbReference type="SAM" id="MobiDB-lite"/>
    </source>
</evidence>
<dbReference type="Ensembl" id="ENSSRHT00000024170.1">
    <property type="protein sequence ID" value="ENSSRHP00000023459.1"/>
    <property type="gene ID" value="ENSSRHG00000012363.1"/>
</dbReference>
<dbReference type="GO" id="GO:0005615">
    <property type="term" value="C:extracellular space"/>
    <property type="evidence" value="ECO:0007669"/>
    <property type="project" value="TreeGrafter"/>
</dbReference>
<feature type="region of interest" description="Disordered" evidence="9">
    <location>
        <begin position="186"/>
        <end position="211"/>
    </location>
</feature>
<evidence type="ECO:0000256" key="1">
    <source>
        <dbReference type="ARBA" id="ARBA00003811"/>
    </source>
</evidence>
<comment type="function">
    <text evidence="1">IGF-binding proteins prolong the half-life of the IGFs and have been shown to either inhibit or stimulate the growth promoting effects of the IGFs on cell culture. They alter the interaction of IGFs with their cell surface receptors.</text>
</comment>
<comment type="caution">
    <text evidence="8">Lacks conserved residue(s) required for the propagation of feature annotation.</text>
</comment>
<dbReference type="InterPro" id="IPR000716">
    <property type="entry name" value="Thyroglobulin_1"/>
</dbReference>
<keyword evidence="5" id="KW-0732">Signal</keyword>
<dbReference type="GO" id="GO:0043567">
    <property type="term" value="P:regulation of insulin-like growth factor receptor signaling pathway"/>
    <property type="evidence" value="ECO:0007669"/>
    <property type="project" value="TreeGrafter"/>
</dbReference>
<dbReference type="InterPro" id="IPR036857">
    <property type="entry name" value="Thyroglobulin_1_sf"/>
</dbReference>
<dbReference type="InterPro" id="IPR022321">
    <property type="entry name" value="IGFBP_1-6_chordata"/>
</dbReference>
<dbReference type="Gene3D" id="4.10.40.20">
    <property type="match status" value="1"/>
</dbReference>
<evidence type="ECO:0000256" key="2">
    <source>
        <dbReference type="ARBA" id="ARBA00004613"/>
    </source>
</evidence>
<dbReference type="PROSITE" id="PS51162">
    <property type="entry name" value="THYROGLOBULIN_1_2"/>
    <property type="match status" value="1"/>
</dbReference>
<reference evidence="12" key="2">
    <citation type="submission" date="2025-09" db="UniProtKB">
        <authorList>
            <consortium name="Ensembl"/>
        </authorList>
    </citation>
    <scope>IDENTIFICATION</scope>
</reference>
<dbReference type="Pfam" id="PF00219">
    <property type="entry name" value="IGFBP"/>
    <property type="match status" value="1"/>
</dbReference>
<dbReference type="PROSITE" id="PS00222">
    <property type="entry name" value="IGFBP_N_1"/>
    <property type="match status" value="1"/>
</dbReference>
<keyword evidence="7" id="KW-0340">Growth factor binding</keyword>
<keyword evidence="6" id="KW-1015">Disulfide bond</keyword>
<dbReference type="PRINTS" id="PR01978">
    <property type="entry name" value="IGFBPFAMILY2"/>
</dbReference>
<dbReference type="AlphaFoldDB" id="A0A673HBB8"/>
<dbReference type="SUPFAM" id="SSF57610">
    <property type="entry name" value="Thyroglobulin type-1 domain"/>
    <property type="match status" value="1"/>
</dbReference>
<dbReference type="FunFam" id="4.10.40.20:FF:000001">
    <property type="entry name" value="Insulin-like growth factor binding protein 5"/>
    <property type="match status" value="1"/>
</dbReference>
<dbReference type="InterPro" id="IPR009030">
    <property type="entry name" value="Growth_fac_rcpt_cys_sf"/>
</dbReference>
<evidence type="ECO:0000259" key="10">
    <source>
        <dbReference type="PROSITE" id="PS51162"/>
    </source>
</evidence>
<reference evidence="12" key="1">
    <citation type="submission" date="2025-08" db="UniProtKB">
        <authorList>
            <consortium name="Ensembl"/>
        </authorList>
    </citation>
    <scope>IDENTIFICATION</scope>
</reference>
<feature type="region of interest" description="Disordered" evidence="9">
    <location>
        <begin position="148"/>
        <end position="172"/>
    </location>
</feature>
<dbReference type="PANTHER" id="PTHR11551">
    <property type="entry name" value="INSULIN-LIKE GROWTH FACTOR BINDING PROTEIN"/>
    <property type="match status" value="1"/>
</dbReference>
<feature type="domain" description="Thyroglobulin type-1" evidence="10">
    <location>
        <begin position="208"/>
        <end position="290"/>
    </location>
</feature>
<dbReference type="PANTHER" id="PTHR11551:SF5">
    <property type="entry name" value="INSULIN-LIKE GROWTH FACTOR-BINDING PROTEIN 2"/>
    <property type="match status" value="1"/>
</dbReference>
<dbReference type="Pfam" id="PF00086">
    <property type="entry name" value="Thyroglobulin_1"/>
    <property type="match status" value="1"/>
</dbReference>
<organism evidence="12 13">
    <name type="scientific">Sinocyclocheilus rhinocerous</name>
    <dbReference type="NCBI Taxonomy" id="307959"/>
    <lineage>
        <taxon>Eukaryota</taxon>
        <taxon>Metazoa</taxon>
        <taxon>Chordata</taxon>
        <taxon>Craniata</taxon>
        <taxon>Vertebrata</taxon>
        <taxon>Euteleostomi</taxon>
        <taxon>Actinopterygii</taxon>
        <taxon>Neopterygii</taxon>
        <taxon>Teleostei</taxon>
        <taxon>Ostariophysi</taxon>
        <taxon>Cypriniformes</taxon>
        <taxon>Cyprinidae</taxon>
        <taxon>Cyprininae</taxon>
        <taxon>Sinocyclocheilus</taxon>
    </lineage>
</organism>
<dbReference type="PRINTS" id="PR01976">
    <property type="entry name" value="IGFBPFAMILY"/>
</dbReference>